<evidence type="ECO:0000313" key="4">
    <source>
        <dbReference type="Proteomes" id="UP001165082"/>
    </source>
</evidence>
<keyword evidence="4" id="KW-1185">Reference proteome</keyword>
<keyword evidence="2" id="KW-0472">Membrane</keyword>
<dbReference type="AlphaFoldDB" id="A0A9W7L1M6"/>
<keyword evidence="2" id="KW-0812">Transmembrane</keyword>
<evidence type="ECO:0000313" key="3">
    <source>
        <dbReference type="EMBL" id="GMI19964.1"/>
    </source>
</evidence>
<accession>A0A9W7L1M6</accession>
<comment type="caution">
    <text evidence="3">The sequence shown here is derived from an EMBL/GenBank/DDBJ whole genome shotgun (WGS) entry which is preliminary data.</text>
</comment>
<name>A0A9W7L1M6_9STRA</name>
<evidence type="ECO:0000256" key="2">
    <source>
        <dbReference type="SAM" id="Phobius"/>
    </source>
</evidence>
<protein>
    <submittedName>
        <fullName evidence="3">Uncharacterized protein</fullName>
    </submittedName>
</protein>
<feature type="transmembrane region" description="Helical" evidence="2">
    <location>
        <begin position="402"/>
        <end position="424"/>
    </location>
</feature>
<proteinExistence type="predicted"/>
<gene>
    <name evidence="3" type="ORF">TrRE_jg12151</name>
</gene>
<dbReference type="Proteomes" id="UP001165082">
    <property type="component" value="Unassembled WGS sequence"/>
</dbReference>
<dbReference type="EMBL" id="BRXZ01008026">
    <property type="protein sequence ID" value="GMI19964.1"/>
    <property type="molecule type" value="Genomic_DNA"/>
</dbReference>
<reference evidence="3" key="1">
    <citation type="submission" date="2022-07" db="EMBL/GenBank/DDBJ databases">
        <title>Genome analysis of Parmales, a sister group of diatoms, reveals the evolutionary specialization of diatoms from phago-mixotrophs to photoautotrophs.</title>
        <authorList>
            <person name="Ban H."/>
            <person name="Sato S."/>
            <person name="Yoshikawa S."/>
            <person name="Kazumasa Y."/>
            <person name="Nakamura Y."/>
            <person name="Ichinomiya M."/>
            <person name="Saitoh K."/>
            <person name="Sato N."/>
            <person name="Blanc-Mathieu R."/>
            <person name="Endo H."/>
            <person name="Kuwata A."/>
            <person name="Ogata H."/>
        </authorList>
    </citation>
    <scope>NUCLEOTIDE SEQUENCE</scope>
</reference>
<sequence length="546" mass="59628">MSPPIPQIIHIRQIASLTISPVPANNSNLCFADVDLKVEGEGAWTVVEKKGSTLSLISSSSSDEDGAAQTNKSSEDEHDLSSPWTQTPTPTALTTLLSPSMSGILYSCPNSLYISTTKGVFGGRREWEALEEGRANKRRVMGGRGEVEVDKVRMVGWEEVKGLGSKSRKIKILRDLMSTVSTQRSLLQSTTSQTTSSKSQLTALSTSIRSTLSNLTTLRAQIDSLTLSSRSLDGPISELTYLCDLRRSSMVRRLHGYLKLRYYPPPPNGSHSGLHSIGGVLPTLSPLKSLTLNDIHSTTIPGTSFLSPNTLTIFGTYASDFNNVEYMQRLSHYKDELSSLGVDNFYLIVNGDIPAVKKINSLIPQPEGVTLLSDPSGSAGRMFGVSRGWRPDDASMSPYFKLYMMLFGFGCWATLPSVIGGYIGNPWRKQRWIKGALEYNTAAGYFPTSAIKDGVNMFDSLPLVGGWGRRPLELATLRLQNMVGISVPHWKELAPGPGDTGVLTQLGGLVITDEDGNPRYEWRDRGICDVADFEFICEDVLGKKGT</sequence>
<keyword evidence="2" id="KW-1133">Transmembrane helix</keyword>
<feature type="region of interest" description="Disordered" evidence="1">
    <location>
        <begin position="56"/>
        <end position="88"/>
    </location>
</feature>
<organism evidence="3 4">
    <name type="scientific">Triparma retinervis</name>
    <dbReference type="NCBI Taxonomy" id="2557542"/>
    <lineage>
        <taxon>Eukaryota</taxon>
        <taxon>Sar</taxon>
        <taxon>Stramenopiles</taxon>
        <taxon>Ochrophyta</taxon>
        <taxon>Bolidophyceae</taxon>
        <taxon>Parmales</taxon>
        <taxon>Triparmaceae</taxon>
        <taxon>Triparma</taxon>
    </lineage>
</organism>
<evidence type="ECO:0000256" key="1">
    <source>
        <dbReference type="SAM" id="MobiDB-lite"/>
    </source>
</evidence>
<dbReference type="OrthoDB" id="40334at2759"/>